<evidence type="ECO:0000256" key="2">
    <source>
        <dbReference type="ARBA" id="ARBA00022448"/>
    </source>
</evidence>
<dbReference type="Pfam" id="PF00497">
    <property type="entry name" value="SBP_bac_3"/>
    <property type="match status" value="1"/>
</dbReference>
<evidence type="ECO:0000313" key="6">
    <source>
        <dbReference type="EMBL" id="SDP42370.1"/>
    </source>
</evidence>
<sequence>MNAIPSLPRSARSRALAAGALAAAALFATACSSNSSSGSSAVPGSNAGKATVKSDTDTVAALIAAEQPATDIKPGSTAARIKAQGTLRVGGTQTAALFSLLDPTTGKVEGFDAAMSQLLAKYIIGKPSTDLVNVTAQTREALLKGHQVDTVFATYTITPERAKQVAFAGPYYQDGLAIEVRKGTTGISSLADLNGKTVVTESGSTVPTAVKAAAPKAKIQLFDTNTECVQALSQHRADAYVLDQGILAGNAVTNKDVQVLPGTYTKEPYGIGLPLDEPDFKDFVNTWLQKVEADGTWAKVWKATVGTEVPGPVPTPPAVG</sequence>
<dbReference type="GO" id="GO:0006865">
    <property type="term" value="P:amino acid transport"/>
    <property type="evidence" value="ECO:0007669"/>
    <property type="project" value="TreeGrafter"/>
</dbReference>
<keyword evidence="7" id="KW-1185">Reference proteome</keyword>
<dbReference type="STRING" id="310781.SAMN05216259_1296"/>
<keyword evidence="3 4" id="KW-0732">Signal</keyword>
<gene>
    <name evidence="6" type="ORF">SAMN05216259_1296</name>
</gene>
<dbReference type="EMBL" id="FNIE01000029">
    <property type="protein sequence ID" value="SDP42370.1"/>
    <property type="molecule type" value="Genomic_DNA"/>
</dbReference>
<dbReference type="SMART" id="SM00062">
    <property type="entry name" value="PBPb"/>
    <property type="match status" value="1"/>
</dbReference>
<name>A0A1H0SKY6_9ACTN</name>
<evidence type="ECO:0000256" key="4">
    <source>
        <dbReference type="SAM" id="SignalP"/>
    </source>
</evidence>
<feature type="chain" id="PRO_5038566435" evidence="4">
    <location>
        <begin position="31"/>
        <end position="320"/>
    </location>
</feature>
<evidence type="ECO:0000256" key="1">
    <source>
        <dbReference type="ARBA" id="ARBA00010333"/>
    </source>
</evidence>
<dbReference type="SUPFAM" id="SSF53850">
    <property type="entry name" value="Periplasmic binding protein-like II"/>
    <property type="match status" value="1"/>
</dbReference>
<dbReference type="AlphaFoldDB" id="A0A1H0SKY6"/>
<dbReference type="PANTHER" id="PTHR30085">
    <property type="entry name" value="AMINO ACID ABC TRANSPORTER PERMEASE"/>
    <property type="match status" value="1"/>
</dbReference>
<feature type="domain" description="Solute-binding protein family 3/N-terminal" evidence="5">
    <location>
        <begin position="86"/>
        <end position="308"/>
    </location>
</feature>
<evidence type="ECO:0000313" key="7">
    <source>
        <dbReference type="Proteomes" id="UP000199341"/>
    </source>
</evidence>
<proteinExistence type="inferred from homology"/>
<dbReference type="CDD" id="cd13690">
    <property type="entry name" value="PBP2_GluB"/>
    <property type="match status" value="1"/>
</dbReference>
<evidence type="ECO:0000256" key="3">
    <source>
        <dbReference type="ARBA" id="ARBA00022729"/>
    </source>
</evidence>
<dbReference type="GO" id="GO:0005576">
    <property type="term" value="C:extracellular region"/>
    <property type="evidence" value="ECO:0007669"/>
    <property type="project" value="TreeGrafter"/>
</dbReference>
<reference evidence="6 7" key="1">
    <citation type="submission" date="2016-10" db="EMBL/GenBank/DDBJ databases">
        <authorList>
            <person name="de Groot N.N."/>
        </authorList>
    </citation>
    <scope>NUCLEOTIDE SEQUENCE [LARGE SCALE GENOMIC DNA]</scope>
    <source>
        <strain evidence="6 7">CGMCC 4.2022</strain>
    </source>
</reference>
<protein>
    <submittedName>
        <fullName evidence="6">Glutamate transport system substrate-binding protein</fullName>
    </submittedName>
</protein>
<comment type="similarity">
    <text evidence="1">Belongs to the bacterial solute-binding protein 3 family.</text>
</comment>
<dbReference type="RefSeq" id="WP_093788785.1">
    <property type="nucleotide sequence ID" value="NZ_FNIE01000029.1"/>
</dbReference>
<dbReference type="InterPro" id="IPR051455">
    <property type="entry name" value="Bact_solute-bind_prot3"/>
</dbReference>
<keyword evidence="2" id="KW-0813">Transport</keyword>
<dbReference type="Proteomes" id="UP000199341">
    <property type="component" value="Unassembled WGS sequence"/>
</dbReference>
<dbReference type="PANTHER" id="PTHR30085:SF6">
    <property type="entry name" value="ABC TRANSPORTER GLUTAMINE-BINDING PROTEIN GLNH"/>
    <property type="match status" value="1"/>
</dbReference>
<dbReference type="Gene3D" id="3.40.190.10">
    <property type="entry name" value="Periplasmic binding protein-like II"/>
    <property type="match status" value="2"/>
</dbReference>
<dbReference type="InterPro" id="IPR001638">
    <property type="entry name" value="Solute-binding_3/MltF_N"/>
</dbReference>
<dbReference type="OrthoDB" id="9807888at2"/>
<organism evidence="6 7">
    <name type="scientific">Actinacidiphila guanduensis</name>
    <dbReference type="NCBI Taxonomy" id="310781"/>
    <lineage>
        <taxon>Bacteria</taxon>
        <taxon>Bacillati</taxon>
        <taxon>Actinomycetota</taxon>
        <taxon>Actinomycetes</taxon>
        <taxon>Kitasatosporales</taxon>
        <taxon>Streptomycetaceae</taxon>
        <taxon>Actinacidiphila</taxon>
    </lineage>
</organism>
<dbReference type="GO" id="GO:0030288">
    <property type="term" value="C:outer membrane-bounded periplasmic space"/>
    <property type="evidence" value="ECO:0007669"/>
    <property type="project" value="TreeGrafter"/>
</dbReference>
<accession>A0A1H0SKY6</accession>
<feature type="signal peptide" evidence="4">
    <location>
        <begin position="1"/>
        <end position="30"/>
    </location>
</feature>
<evidence type="ECO:0000259" key="5">
    <source>
        <dbReference type="SMART" id="SM00062"/>
    </source>
</evidence>